<organism evidence="1 2">
    <name type="scientific">Timema podura</name>
    <name type="common">Walking stick</name>
    <dbReference type="NCBI Taxonomy" id="61482"/>
    <lineage>
        <taxon>Eukaryota</taxon>
        <taxon>Metazoa</taxon>
        <taxon>Ecdysozoa</taxon>
        <taxon>Arthropoda</taxon>
        <taxon>Hexapoda</taxon>
        <taxon>Insecta</taxon>
        <taxon>Pterygota</taxon>
        <taxon>Neoptera</taxon>
        <taxon>Polyneoptera</taxon>
        <taxon>Phasmatodea</taxon>
        <taxon>Timematodea</taxon>
        <taxon>Timematoidea</taxon>
        <taxon>Timematidae</taxon>
        <taxon>Timema</taxon>
    </lineage>
</organism>
<reference evidence="1" key="1">
    <citation type="submission" date="2021-03" db="EMBL/GenBank/DDBJ databases">
        <authorList>
            <person name="Tran Van P."/>
        </authorList>
    </citation>
    <scope>NUCLEOTIDE SEQUENCE</scope>
</reference>
<protein>
    <submittedName>
        <fullName evidence="1">Uncharacterized protein</fullName>
    </submittedName>
</protein>
<accession>A0ABN7NS73</accession>
<keyword evidence="2" id="KW-1185">Reference proteome</keyword>
<comment type="caution">
    <text evidence="1">The sequence shown here is derived from an EMBL/GenBank/DDBJ whole genome shotgun (WGS) entry which is preliminary data.</text>
</comment>
<dbReference type="Proteomes" id="UP001153148">
    <property type="component" value="Unassembled WGS sequence"/>
</dbReference>
<evidence type="ECO:0000313" key="2">
    <source>
        <dbReference type="Proteomes" id="UP001153148"/>
    </source>
</evidence>
<proteinExistence type="predicted"/>
<sequence length="112" mass="12730">MGHFDRIGASVNTEPRISGARIIASLLYSTLSIFKIINTPSRDANTDFCPTPHGEDQILRALNAMGLISFLHVHPFILKLDCSMQANNDHLYLIPESKLHQLQVWRRQFLCQ</sequence>
<dbReference type="EMBL" id="CAJPIN010007409">
    <property type="protein sequence ID" value="CAG2058486.1"/>
    <property type="molecule type" value="Genomic_DNA"/>
</dbReference>
<evidence type="ECO:0000313" key="1">
    <source>
        <dbReference type="EMBL" id="CAG2058486.1"/>
    </source>
</evidence>
<gene>
    <name evidence="1" type="ORF">TPAB3V08_LOCUS5455</name>
</gene>
<name>A0ABN7NS73_TIMPD</name>